<dbReference type="Proteomes" id="UP001148312">
    <property type="component" value="Unassembled WGS sequence"/>
</dbReference>
<keyword evidence="2" id="KW-1185">Reference proteome</keyword>
<reference evidence="1" key="2">
    <citation type="journal article" date="2023" name="IMA Fungus">
        <title>Comparative genomic study of the Penicillium genus elucidates a diverse pangenome and 15 lateral gene transfer events.</title>
        <authorList>
            <person name="Petersen C."/>
            <person name="Sorensen T."/>
            <person name="Nielsen M.R."/>
            <person name="Sondergaard T.E."/>
            <person name="Sorensen J.L."/>
            <person name="Fitzpatrick D.A."/>
            <person name="Frisvad J.C."/>
            <person name="Nielsen K.L."/>
        </authorList>
    </citation>
    <scope>NUCLEOTIDE SEQUENCE</scope>
    <source>
        <strain evidence="1">IBT 30728</strain>
    </source>
</reference>
<dbReference type="EMBL" id="JAPWDQ010000001">
    <property type="protein sequence ID" value="KAJ5494991.1"/>
    <property type="molecule type" value="Genomic_DNA"/>
</dbReference>
<organism evidence="1 2">
    <name type="scientific">Penicillium diatomitis</name>
    <dbReference type="NCBI Taxonomy" id="2819901"/>
    <lineage>
        <taxon>Eukaryota</taxon>
        <taxon>Fungi</taxon>
        <taxon>Dikarya</taxon>
        <taxon>Ascomycota</taxon>
        <taxon>Pezizomycotina</taxon>
        <taxon>Eurotiomycetes</taxon>
        <taxon>Eurotiomycetidae</taxon>
        <taxon>Eurotiales</taxon>
        <taxon>Aspergillaceae</taxon>
        <taxon>Penicillium</taxon>
    </lineage>
</organism>
<accession>A0A9W9XL29</accession>
<evidence type="ECO:0000313" key="1">
    <source>
        <dbReference type="EMBL" id="KAJ5494991.1"/>
    </source>
</evidence>
<sequence>MDAIISAAAQDGLVICFCFLATGQLALCQAVLKAFLGNESGYPNQRISITKITSAPPIPPGWKRTDLLGCVTGLDRGPEPMELKESFGQVLWKGERKMIGSHQHGLDDLIQCVNCTTVVVEIA</sequence>
<comment type="caution">
    <text evidence="1">The sequence shown here is derived from an EMBL/GenBank/DDBJ whole genome shotgun (WGS) entry which is preliminary data.</text>
</comment>
<dbReference type="AlphaFoldDB" id="A0A9W9XL29"/>
<evidence type="ECO:0000313" key="2">
    <source>
        <dbReference type="Proteomes" id="UP001148312"/>
    </source>
</evidence>
<gene>
    <name evidence="1" type="ORF">N7539_000107</name>
</gene>
<dbReference type="GeneID" id="81619960"/>
<dbReference type="RefSeq" id="XP_056794004.1">
    <property type="nucleotide sequence ID" value="XM_056929711.1"/>
</dbReference>
<protein>
    <submittedName>
        <fullName evidence="1">Uncharacterized protein</fullName>
    </submittedName>
</protein>
<name>A0A9W9XL29_9EURO</name>
<reference evidence="1" key="1">
    <citation type="submission" date="2022-12" db="EMBL/GenBank/DDBJ databases">
        <authorList>
            <person name="Petersen C."/>
        </authorList>
    </citation>
    <scope>NUCLEOTIDE SEQUENCE</scope>
    <source>
        <strain evidence="1">IBT 30728</strain>
    </source>
</reference>
<proteinExistence type="predicted"/>